<feature type="chain" id="PRO_5045332919" evidence="1">
    <location>
        <begin position="18"/>
        <end position="132"/>
    </location>
</feature>
<keyword evidence="3" id="KW-1185">Reference proteome</keyword>
<dbReference type="Proteomes" id="UP001302274">
    <property type="component" value="Unassembled WGS sequence"/>
</dbReference>
<evidence type="ECO:0000313" key="3">
    <source>
        <dbReference type="Proteomes" id="UP001302274"/>
    </source>
</evidence>
<reference evidence="2 3" key="1">
    <citation type="submission" date="2023-11" db="EMBL/GenBank/DDBJ databases">
        <title>A Novel Polar Bacteriovorax (B. antarcticus) Isolated from the Biocrust in Antarctica.</title>
        <authorList>
            <person name="Mun W."/>
            <person name="Choi S.Y."/>
            <person name="Mitchell R.J."/>
        </authorList>
    </citation>
    <scope>NUCLEOTIDE SEQUENCE [LARGE SCALE GENOMIC DNA]</scope>
    <source>
        <strain evidence="2 3">PP10</strain>
    </source>
</reference>
<feature type="signal peptide" evidence="1">
    <location>
        <begin position="1"/>
        <end position="17"/>
    </location>
</feature>
<gene>
    <name evidence="2" type="ORF">SHI21_10050</name>
</gene>
<evidence type="ECO:0000256" key="1">
    <source>
        <dbReference type="SAM" id="SignalP"/>
    </source>
</evidence>
<accession>A0ABU5VU13</accession>
<comment type="caution">
    <text evidence="2">The sequence shown here is derived from an EMBL/GenBank/DDBJ whole genome shotgun (WGS) entry which is preliminary data.</text>
</comment>
<organism evidence="2 3">
    <name type="scientific">Bacteriovorax antarcticus</name>
    <dbReference type="NCBI Taxonomy" id="3088717"/>
    <lineage>
        <taxon>Bacteria</taxon>
        <taxon>Pseudomonadati</taxon>
        <taxon>Bdellovibrionota</taxon>
        <taxon>Bacteriovoracia</taxon>
        <taxon>Bacteriovoracales</taxon>
        <taxon>Bacteriovoracaceae</taxon>
        <taxon>Bacteriovorax</taxon>
    </lineage>
</organism>
<dbReference type="EMBL" id="JAYGJQ010000002">
    <property type="protein sequence ID" value="MEA9356548.1"/>
    <property type="molecule type" value="Genomic_DNA"/>
</dbReference>
<keyword evidence="1" id="KW-0732">Signal</keyword>
<dbReference type="RefSeq" id="WP_323576307.1">
    <property type="nucleotide sequence ID" value="NZ_JAYGJQ010000002.1"/>
</dbReference>
<proteinExistence type="predicted"/>
<sequence length="132" mass="14569">MLKLVLGLFLVSSSAFAGANGYDLKFDLSLNGKHISSPRMYVLEGAVASIEQKNSTDSSYIEVKATETMVSNKKRIKMNFTVGVVDKFGQKTVISKQNIIVKENELMKVTLNENEDNSKHLALSVVAKRKSL</sequence>
<protein>
    <submittedName>
        <fullName evidence="2">Uncharacterized protein</fullName>
    </submittedName>
</protein>
<evidence type="ECO:0000313" key="2">
    <source>
        <dbReference type="EMBL" id="MEA9356548.1"/>
    </source>
</evidence>
<name>A0ABU5VU13_9BACT</name>